<accession>I0LE99</accession>
<feature type="transmembrane region" description="Helical" evidence="2">
    <location>
        <begin position="200"/>
        <end position="226"/>
    </location>
</feature>
<gene>
    <name evidence="3" type="ORF">MILUP08_40026</name>
</gene>
<organism evidence="3 4">
    <name type="scientific">Micromonospora lupini str. Lupac 08</name>
    <dbReference type="NCBI Taxonomy" id="1150864"/>
    <lineage>
        <taxon>Bacteria</taxon>
        <taxon>Bacillati</taxon>
        <taxon>Actinomycetota</taxon>
        <taxon>Actinomycetes</taxon>
        <taxon>Micromonosporales</taxon>
        <taxon>Micromonosporaceae</taxon>
        <taxon>Micromonospora</taxon>
    </lineage>
</organism>
<evidence type="ECO:0000256" key="1">
    <source>
        <dbReference type="SAM" id="MobiDB-lite"/>
    </source>
</evidence>
<feature type="region of interest" description="Disordered" evidence="1">
    <location>
        <begin position="299"/>
        <end position="339"/>
    </location>
</feature>
<keyword evidence="2" id="KW-1133">Transmembrane helix</keyword>
<evidence type="ECO:0000256" key="2">
    <source>
        <dbReference type="SAM" id="Phobius"/>
    </source>
</evidence>
<evidence type="ECO:0000313" key="4">
    <source>
        <dbReference type="Proteomes" id="UP000003448"/>
    </source>
</evidence>
<feature type="transmembrane region" description="Helical" evidence="2">
    <location>
        <begin position="263"/>
        <end position="284"/>
    </location>
</feature>
<feature type="transmembrane region" description="Helical" evidence="2">
    <location>
        <begin position="172"/>
        <end position="188"/>
    </location>
</feature>
<dbReference type="AlphaFoldDB" id="I0LE99"/>
<name>I0LE99_9ACTN</name>
<dbReference type="Proteomes" id="UP000003448">
    <property type="component" value="Unassembled WGS sequence"/>
</dbReference>
<protein>
    <submittedName>
        <fullName evidence="3">Uncharacterized protein</fullName>
    </submittedName>
</protein>
<dbReference type="STRING" id="1150864.MILUP08_40026"/>
<dbReference type="EMBL" id="CAIE01000048">
    <property type="protein sequence ID" value="CCH22146.1"/>
    <property type="molecule type" value="Genomic_DNA"/>
</dbReference>
<evidence type="ECO:0000313" key="3">
    <source>
        <dbReference type="EMBL" id="CCH22146.1"/>
    </source>
</evidence>
<reference evidence="4" key="1">
    <citation type="journal article" date="2012" name="J. Bacteriol.">
        <title>Genome Sequence of Micromonospora lupini Lupac 08, Isolated from Root Nodules of Lupinus angustifolius.</title>
        <authorList>
            <person name="Alonso-Vega P."/>
            <person name="Normand P."/>
            <person name="Bacigalupe R."/>
            <person name="Pujic P."/>
            <person name="Lajus A."/>
            <person name="Vallenet D."/>
            <person name="Carro L."/>
            <person name="Coll P."/>
            <person name="Trujillo M.E."/>
        </authorList>
    </citation>
    <scope>NUCLEOTIDE SEQUENCE [LARGE SCALE GENOMIC DNA]</scope>
    <source>
        <strain evidence="4">Lupac 08</strain>
    </source>
</reference>
<comment type="caution">
    <text evidence="3">The sequence shown here is derived from an EMBL/GenBank/DDBJ whole genome shotgun (WGS) entry which is preliminary data.</text>
</comment>
<dbReference type="eggNOG" id="ENOG5033STE">
    <property type="taxonomic scope" value="Bacteria"/>
</dbReference>
<keyword evidence="4" id="KW-1185">Reference proteome</keyword>
<feature type="transmembrane region" description="Helical" evidence="2">
    <location>
        <begin position="232"/>
        <end position="251"/>
    </location>
</feature>
<sequence length="426" mass="44638">MAAGIQPPAAGRGTAATRSEEGGGATVAVGEDRATTPGAPRITTTSDRTGRPRRMAGARQAQQWLLTLLPTFPVLLLVLRLWQLSQQDMSTMLLLVQYVSPLGLLSALLIALVWAFPVVVLAFGVLGRLLRLSAPDRFDPERSLLASGTARTPGWVITAAVALGALTWQLRFLPSLLMLGLWLLALRTRYLHPDQPTRILVVSVALPLAAAVVAYTVLGPAIWAAFQDGEVATAALLAVPPAATMVLTGPIPGWIAPTLTHGLAFTVAAVLPVVMGAVFLRVPLLPTAAVEVVPKESAATTPEVAASTTPGGPAPGVTIPDVPRNGGTPTPDGPPSADGGREVVLGALIAVTDTSTIVLDRTATVRFLPNGWVESQVLCPQPAAVPYSLVSVRGWPVEETALNWMMPRRPLADPDVRCEGRLPGVR</sequence>
<feature type="transmembrane region" description="Helical" evidence="2">
    <location>
        <begin position="64"/>
        <end position="82"/>
    </location>
</feature>
<feature type="region of interest" description="Disordered" evidence="1">
    <location>
        <begin position="1"/>
        <end position="54"/>
    </location>
</feature>
<feature type="transmembrane region" description="Helical" evidence="2">
    <location>
        <begin position="102"/>
        <end position="123"/>
    </location>
</feature>
<keyword evidence="2" id="KW-0812">Transmembrane</keyword>
<keyword evidence="2" id="KW-0472">Membrane</keyword>
<proteinExistence type="predicted"/>